<protein>
    <recommendedName>
        <fullName evidence="1">NIPSNAP domain-containing protein</fullName>
    </recommendedName>
</protein>
<proteinExistence type="predicted"/>
<evidence type="ECO:0000259" key="1">
    <source>
        <dbReference type="Pfam" id="PF07978"/>
    </source>
</evidence>
<name>A0A161YX41_9GAMM</name>
<organism evidence="2 3">
    <name type="scientific">Pseudoalteromonas luteoviolacea S4060-1</name>
    <dbReference type="NCBI Taxonomy" id="1365257"/>
    <lineage>
        <taxon>Bacteria</taxon>
        <taxon>Pseudomonadati</taxon>
        <taxon>Pseudomonadota</taxon>
        <taxon>Gammaproteobacteria</taxon>
        <taxon>Alteromonadales</taxon>
        <taxon>Pseudoalteromonadaceae</taxon>
        <taxon>Pseudoalteromonas</taxon>
    </lineage>
</organism>
<dbReference type="PATRIC" id="fig|1365257.3.peg.1902"/>
<gene>
    <name evidence="2" type="ORF">N478_01580</name>
</gene>
<dbReference type="SUPFAM" id="SSF54909">
    <property type="entry name" value="Dimeric alpha+beta barrel"/>
    <property type="match status" value="1"/>
</dbReference>
<reference evidence="2 3" key="1">
    <citation type="submission" date="2013-07" db="EMBL/GenBank/DDBJ databases">
        <title>Comparative Genomic and Metabolomic Analysis of Twelve Strains of Pseudoalteromonas luteoviolacea.</title>
        <authorList>
            <person name="Vynne N.G."/>
            <person name="Mansson M."/>
            <person name="Gram L."/>
        </authorList>
    </citation>
    <scope>NUCLEOTIDE SEQUENCE [LARGE SCALE GENOMIC DNA]</scope>
    <source>
        <strain evidence="2 3">S4060-1</strain>
    </source>
</reference>
<dbReference type="InterPro" id="IPR012577">
    <property type="entry name" value="NIPSNAP"/>
</dbReference>
<accession>A0A161YX41</accession>
<evidence type="ECO:0000313" key="2">
    <source>
        <dbReference type="EMBL" id="KZN67466.1"/>
    </source>
</evidence>
<dbReference type="Gene3D" id="3.30.70.100">
    <property type="match status" value="1"/>
</dbReference>
<comment type="caution">
    <text evidence="2">The sequence shown here is derived from an EMBL/GenBank/DDBJ whole genome shotgun (WGS) entry which is preliminary data.</text>
</comment>
<sequence>MSITCFIEYEINPFKHTEFEQYAKNWGKIIPQCGGNFIGYFLPHEGDNKRAYGLITFDSLADYERYRQRLKNDKDAVENFQFAQQTQIILHEKRYFLKGVPDTLKFDSGDV</sequence>
<dbReference type="AlphaFoldDB" id="A0A161YX41"/>
<dbReference type="Proteomes" id="UP000076661">
    <property type="component" value="Unassembled WGS sequence"/>
</dbReference>
<dbReference type="InterPro" id="IPR011008">
    <property type="entry name" value="Dimeric_a/b-barrel"/>
</dbReference>
<dbReference type="EMBL" id="AUXX01000012">
    <property type="protein sequence ID" value="KZN67466.1"/>
    <property type="molecule type" value="Genomic_DNA"/>
</dbReference>
<evidence type="ECO:0000313" key="3">
    <source>
        <dbReference type="Proteomes" id="UP000076661"/>
    </source>
</evidence>
<dbReference type="RefSeq" id="WP_063380819.1">
    <property type="nucleotide sequence ID" value="NZ_AUXX01000012.1"/>
</dbReference>
<dbReference type="Pfam" id="PF07978">
    <property type="entry name" value="NIPSNAP"/>
    <property type="match status" value="1"/>
</dbReference>
<feature type="domain" description="NIPSNAP" evidence="1">
    <location>
        <begin position="6"/>
        <end position="101"/>
    </location>
</feature>